<dbReference type="PANTHER" id="PTHR11005">
    <property type="entry name" value="LYSOSOMAL ACID LIPASE-RELATED"/>
    <property type="match status" value="1"/>
</dbReference>
<dbReference type="GO" id="GO:0016788">
    <property type="term" value="F:hydrolase activity, acting on ester bonds"/>
    <property type="evidence" value="ECO:0007669"/>
    <property type="project" value="InterPro"/>
</dbReference>
<keyword evidence="5" id="KW-1185">Reference proteome</keyword>
<organism evidence="4 5">
    <name type="scientific">Pristionchus mayeri</name>
    <dbReference type="NCBI Taxonomy" id="1317129"/>
    <lineage>
        <taxon>Eukaryota</taxon>
        <taxon>Metazoa</taxon>
        <taxon>Ecdysozoa</taxon>
        <taxon>Nematoda</taxon>
        <taxon>Chromadorea</taxon>
        <taxon>Rhabditida</taxon>
        <taxon>Rhabditina</taxon>
        <taxon>Diplogasteromorpha</taxon>
        <taxon>Diplogasteroidea</taxon>
        <taxon>Neodiplogasteridae</taxon>
        <taxon>Pristionchus</taxon>
    </lineage>
</organism>
<dbReference type="Pfam" id="PF04083">
    <property type="entry name" value="Abhydro_lipase"/>
    <property type="match status" value="1"/>
</dbReference>
<feature type="active site" description="Charge relay system" evidence="2">
    <location>
        <position position="293"/>
    </location>
</feature>
<feature type="active site" description="Charge relay system" evidence="2">
    <location>
        <position position="324"/>
    </location>
</feature>
<comment type="similarity">
    <text evidence="1">Belongs to the AB hydrolase superfamily. Lipase family.</text>
</comment>
<feature type="non-terminal residue" evidence="4">
    <location>
        <position position="1"/>
    </location>
</feature>
<evidence type="ECO:0000259" key="3">
    <source>
        <dbReference type="Pfam" id="PF04083"/>
    </source>
</evidence>
<name>A0AAN5CHY1_9BILA</name>
<evidence type="ECO:0000256" key="1">
    <source>
        <dbReference type="ARBA" id="ARBA00010701"/>
    </source>
</evidence>
<dbReference type="EMBL" id="BTRK01000004">
    <property type="protein sequence ID" value="GMR44726.1"/>
    <property type="molecule type" value="Genomic_DNA"/>
</dbReference>
<feature type="domain" description="Partial AB-hydrolase lipase" evidence="3">
    <location>
        <begin position="1"/>
        <end position="53"/>
    </location>
</feature>
<dbReference type="InterPro" id="IPR029058">
    <property type="entry name" value="AB_hydrolase_fold"/>
</dbReference>
<dbReference type="FunFam" id="3.40.50.1820:FF:000179">
    <property type="entry name" value="Lipase"/>
    <property type="match status" value="1"/>
</dbReference>
<sequence length="352" mass="39899">YRGFPAEEHTVVTQDGYVLKLHRIRHGRNGRMDRGPVLLQHGLLSSSFDFLSQMPNKALSYSLADEGFDVWLGNNRGNIYSTEHVKFTKSNPQFWNFTWHDMSVYDYPAMVEYILNNTRTPNLIVIGFSQGALTFLAATTSNPTIQSKVKHFFAIAPSLSSTNLRSLLIRVGSMSPYIVETVLANIPDRAHSFPVFSPFCGGVLALPCKWLFHELSGPLHGVDERRISLFLSRFPGGTSNKNLMHWLQQIHNGTKHFDYGTEGNLAAYGSPHPHEFDFSQYAVPTSVFYSHDDKLVSTEDMKIFFSRIPSKPIVKARNITGFGHLEFIFGDRAKAEIYDEIVNDIRDFDEVK</sequence>
<dbReference type="InterPro" id="IPR025483">
    <property type="entry name" value="Lipase_euk"/>
</dbReference>
<evidence type="ECO:0000313" key="4">
    <source>
        <dbReference type="EMBL" id="GMR44726.1"/>
    </source>
</evidence>
<dbReference type="Proteomes" id="UP001328107">
    <property type="component" value="Unassembled WGS sequence"/>
</dbReference>
<dbReference type="GO" id="GO:0006629">
    <property type="term" value="P:lipid metabolic process"/>
    <property type="evidence" value="ECO:0007669"/>
    <property type="project" value="InterPro"/>
</dbReference>
<proteinExistence type="inferred from homology"/>
<dbReference type="Gene3D" id="3.40.50.1820">
    <property type="entry name" value="alpha/beta hydrolase"/>
    <property type="match status" value="1"/>
</dbReference>
<accession>A0AAN5CHY1</accession>
<evidence type="ECO:0000256" key="2">
    <source>
        <dbReference type="PIRSR" id="PIRSR000862-1"/>
    </source>
</evidence>
<protein>
    <recommendedName>
        <fullName evidence="3">Partial AB-hydrolase lipase domain-containing protein</fullName>
    </recommendedName>
</protein>
<evidence type="ECO:0000313" key="5">
    <source>
        <dbReference type="Proteomes" id="UP001328107"/>
    </source>
</evidence>
<gene>
    <name evidence="4" type="ORF">PMAYCL1PPCAC_14921</name>
</gene>
<comment type="caution">
    <text evidence="4">The sequence shown here is derived from an EMBL/GenBank/DDBJ whole genome shotgun (WGS) entry which is preliminary data.</text>
</comment>
<reference evidence="5" key="1">
    <citation type="submission" date="2022-10" db="EMBL/GenBank/DDBJ databases">
        <title>Genome assembly of Pristionchus species.</title>
        <authorList>
            <person name="Yoshida K."/>
            <person name="Sommer R.J."/>
        </authorList>
    </citation>
    <scope>NUCLEOTIDE SEQUENCE [LARGE SCALE GENOMIC DNA]</scope>
    <source>
        <strain evidence="5">RS5460</strain>
    </source>
</reference>
<dbReference type="InterPro" id="IPR006693">
    <property type="entry name" value="AB_hydrolase_lipase"/>
</dbReference>
<dbReference type="AlphaFoldDB" id="A0AAN5CHY1"/>
<dbReference type="PIRSF" id="PIRSF000862">
    <property type="entry name" value="Steryl_ester_lip"/>
    <property type="match status" value="1"/>
</dbReference>
<feature type="active site" description="Nucleophile" evidence="2">
    <location>
        <position position="129"/>
    </location>
</feature>
<dbReference type="SUPFAM" id="SSF53474">
    <property type="entry name" value="alpha/beta-Hydrolases"/>
    <property type="match status" value="1"/>
</dbReference>